<keyword evidence="3" id="KW-1185">Reference proteome</keyword>
<comment type="caution">
    <text evidence="2">The sequence shown here is derived from an EMBL/GenBank/DDBJ whole genome shotgun (WGS) entry which is preliminary data.</text>
</comment>
<evidence type="ECO:0000256" key="1">
    <source>
        <dbReference type="SAM" id="MobiDB-lite"/>
    </source>
</evidence>
<dbReference type="Proteomes" id="UP001189429">
    <property type="component" value="Unassembled WGS sequence"/>
</dbReference>
<feature type="non-terminal residue" evidence="2">
    <location>
        <position position="1"/>
    </location>
</feature>
<evidence type="ECO:0000313" key="3">
    <source>
        <dbReference type="Proteomes" id="UP001189429"/>
    </source>
</evidence>
<feature type="region of interest" description="Disordered" evidence="1">
    <location>
        <begin position="89"/>
        <end position="148"/>
    </location>
</feature>
<dbReference type="Gene3D" id="3.40.50.720">
    <property type="entry name" value="NAD(P)-binding Rossmann-like Domain"/>
    <property type="match status" value="1"/>
</dbReference>
<accession>A0ABN9SDX1</accession>
<sequence>PFARALPLELGAGPAPPRRRGRPPRAPAAGGWPRALSRGVTLLLALLLPQAFRHVLYPLVLKDLVSAPRDLDIGKLGVLSSEELAAVVRGQASPRRRRHAGRREGPGAGPRRGRRARGGRGALRRERPVRPQGPPQSGARGSGGSKKEKPGAFCYIQGDLGTTAGSHALVRSLSSDAEAKGRFDYLAATAAVFPDWGSPLKQEDGLDKGFFIAVVGRFILYDSVDKFMTVDPKGGPSPHVRVLNVLASGGRMSGLDREVATGDSTSTSLFSNMITFAVGNEIMQMLLEQGKLGSNFGTTRLSTHPGFLQTDLHRGQGLLFDLFESLMVLVNGISEVTAGQRQASILASTRLHGGALNYVDDVMQGRSASAELQHEFDQHSDWLRQLIEQKLR</sequence>
<feature type="compositionally biased region" description="Low complexity" evidence="1">
    <location>
        <begin position="1"/>
        <end position="13"/>
    </location>
</feature>
<gene>
    <name evidence="2" type="ORF">PCOR1329_LOCUS27427</name>
</gene>
<evidence type="ECO:0000313" key="2">
    <source>
        <dbReference type="EMBL" id="CAK0828084.1"/>
    </source>
</evidence>
<reference evidence="2" key="1">
    <citation type="submission" date="2023-10" db="EMBL/GenBank/DDBJ databases">
        <authorList>
            <person name="Chen Y."/>
            <person name="Shah S."/>
            <person name="Dougan E. K."/>
            <person name="Thang M."/>
            <person name="Chan C."/>
        </authorList>
    </citation>
    <scope>NUCLEOTIDE SEQUENCE [LARGE SCALE GENOMIC DNA]</scope>
</reference>
<organism evidence="2 3">
    <name type="scientific">Prorocentrum cordatum</name>
    <dbReference type="NCBI Taxonomy" id="2364126"/>
    <lineage>
        <taxon>Eukaryota</taxon>
        <taxon>Sar</taxon>
        <taxon>Alveolata</taxon>
        <taxon>Dinophyceae</taxon>
        <taxon>Prorocentrales</taxon>
        <taxon>Prorocentraceae</taxon>
        <taxon>Prorocentrum</taxon>
    </lineage>
</organism>
<feature type="region of interest" description="Disordered" evidence="1">
    <location>
        <begin position="1"/>
        <end position="32"/>
    </location>
</feature>
<proteinExistence type="predicted"/>
<protein>
    <submittedName>
        <fullName evidence="2">Uncharacterized protein</fullName>
    </submittedName>
</protein>
<dbReference type="EMBL" id="CAUYUJ010009935">
    <property type="protein sequence ID" value="CAK0828084.1"/>
    <property type="molecule type" value="Genomic_DNA"/>
</dbReference>
<name>A0ABN9SDX1_9DINO</name>